<proteinExistence type="inferred from homology"/>
<evidence type="ECO:0000256" key="1">
    <source>
        <dbReference type="ARBA" id="ARBA00006484"/>
    </source>
</evidence>
<dbReference type="GO" id="GO:0016616">
    <property type="term" value="F:oxidoreductase activity, acting on the CH-OH group of donors, NAD or NADP as acceptor"/>
    <property type="evidence" value="ECO:0007669"/>
    <property type="project" value="TreeGrafter"/>
</dbReference>
<gene>
    <name evidence="3" type="ORF">HYALB_00001852</name>
</gene>
<organism evidence="3 4">
    <name type="scientific">Hymenoscyphus albidus</name>
    <dbReference type="NCBI Taxonomy" id="595503"/>
    <lineage>
        <taxon>Eukaryota</taxon>
        <taxon>Fungi</taxon>
        <taxon>Dikarya</taxon>
        <taxon>Ascomycota</taxon>
        <taxon>Pezizomycotina</taxon>
        <taxon>Leotiomycetes</taxon>
        <taxon>Helotiales</taxon>
        <taxon>Helotiaceae</taxon>
        <taxon>Hymenoscyphus</taxon>
    </lineage>
</organism>
<dbReference type="Gene3D" id="3.40.50.720">
    <property type="entry name" value="NAD(P)-binding Rossmann-like Domain"/>
    <property type="match status" value="1"/>
</dbReference>
<dbReference type="InterPro" id="IPR002347">
    <property type="entry name" value="SDR_fam"/>
</dbReference>
<evidence type="ECO:0008006" key="5">
    <source>
        <dbReference type="Google" id="ProtNLM"/>
    </source>
</evidence>
<dbReference type="CDD" id="cd05233">
    <property type="entry name" value="SDR_c"/>
    <property type="match status" value="1"/>
</dbReference>
<dbReference type="PANTHER" id="PTHR42760">
    <property type="entry name" value="SHORT-CHAIN DEHYDROGENASES/REDUCTASES FAMILY MEMBER"/>
    <property type="match status" value="1"/>
</dbReference>
<comment type="caution">
    <text evidence="3">The sequence shown here is derived from an EMBL/GenBank/DDBJ whole genome shotgun (WGS) entry which is preliminary data.</text>
</comment>
<evidence type="ECO:0000256" key="2">
    <source>
        <dbReference type="ARBA" id="ARBA00023002"/>
    </source>
</evidence>
<dbReference type="OrthoDB" id="1933717at2759"/>
<dbReference type="InterPro" id="IPR036291">
    <property type="entry name" value="NAD(P)-bd_dom_sf"/>
</dbReference>
<accession>A0A9N9Q8L2</accession>
<sequence length="293" mass="31539">MVVVDFDASFTKEWHQRLYPAIEPTNPLLAQTGKVVFITGGGTGIGKAIGEGFIKAGAAGVVIIGRREAVLKSAAEELTKLGNGKTKVTYAVADILNEAAVNKAFTSAIADHGKIDVCVANAAFFETGKAIADYGVEELWEGIEVNIKGLIITTLAFLKVSKPGATFINISSAAAFFPHVPKISVYASSKASGLKFVEYLQHERPELRVFNLQPGQILTDIFVRSKFPPENIDEAELPGGFAVWLATPESEFLRGRFVFANWDVDGLKARAEEIKAKNLLTSDLRGWTSGPPA</sequence>
<evidence type="ECO:0000313" key="3">
    <source>
        <dbReference type="EMBL" id="CAG8977971.1"/>
    </source>
</evidence>
<dbReference type="Pfam" id="PF00106">
    <property type="entry name" value="adh_short"/>
    <property type="match status" value="1"/>
</dbReference>
<keyword evidence="2" id="KW-0560">Oxidoreductase</keyword>
<comment type="similarity">
    <text evidence="1">Belongs to the short-chain dehydrogenases/reductases (SDR) family.</text>
</comment>
<name>A0A9N9Q8L2_9HELO</name>
<dbReference type="PRINTS" id="PR00081">
    <property type="entry name" value="GDHRDH"/>
</dbReference>
<dbReference type="PANTHER" id="PTHR42760:SF37">
    <property type="entry name" value="CLAVALDEHYDE DEHYDROGENASE"/>
    <property type="match status" value="1"/>
</dbReference>
<dbReference type="AlphaFoldDB" id="A0A9N9Q8L2"/>
<dbReference type="SUPFAM" id="SSF51735">
    <property type="entry name" value="NAD(P)-binding Rossmann-fold domains"/>
    <property type="match status" value="1"/>
</dbReference>
<dbReference type="Proteomes" id="UP000701801">
    <property type="component" value="Unassembled WGS sequence"/>
</dbReference>
<keyword evidence="4" id="KW-1185">Reference proteome</keyword>
<evidence type="ECO:0000313" key="4">
    <source>
        <dbReference type="Proteomes" id="UP000701801"/>
    </source>
</evidence>
<dbReference type="EMBL" id="CAJVRM010000239">
    <property type="protein sequence ID" value="CAG8977971.1"/>
    <property type="molecule type" value="Genomic_DNA"/>
</dbReference>
<reference evidence="3" key="1">
    <citation type="submission" date="2021-07" db="EMBL/GenBank/DDBJ databases">
        <authorList>
            <person name="Durling M."/>
        </authorList>
    </citation>
    <scope>NUCLEOTIDE SEQUENCE</scope>
</reference>
<protein>
    <recommendedName>
        <fullName evidence="5">NAD(P)-binding protein</fullName>
    </recommendedName>
</protein>